<dbReference type="AlphaFoldDB" id="A0A433SCM2"/>
<organism evidence="1 2">
    <name type="scientific">Saezia sanguinis</name>
    <dbReference type="NCBI Taxonomy" id="1965230"/>
    <lineage>
        <taxon>Bacteria</taxon>
        <taxon>Pseudomonadati</taxon>
        <taxon>Pseudomonadota</taxon>
        <taxon>Betaproteobacteria</taxon>
        <taxon>Burkholderiales</taxon>
        <taxon>Saeziaceae</taxon>
        <taxon>Saezia</taxon>
    </lineage>
</organism>
<gene>
    <name evidence="1" type="ORF">CUZ56_01778</name>
</gene>
<proteinExistence type="predicted"/>
<reference evidence="1 2" key="1">
    <citation type="submission" date="2018-01" db="EMBL/GenBank/DDBJ databases">
        <title>Saezia sanguinis gen. nov., sp. nov., in the order Burkholderiales isolated from human blood.</title>
        <authorList>
            <person name="Medina-Pascual M.J."/>
            <person name="Valdezate S."/>
            <person name="Monzon S."/>
            <person name="Cuesta I."/>
            <person name="Carrasco G."/>
            <person name="Villalon P."/>
            <person name="Saez-Nieto J.A."/>
        </authorList>
    </citation>
    <scope>NUCLEOTIDE SEQUENCE [LARGE SCALE GENOMIC DNA]</scope>
    <source>
        <strain evidence="1 2">CNM695-12</strain>
    </source>
</reference>
<accession>A0A433SCM2</accession>
<comment type="caution">
    <text evidence="1">The sequence shown here is derived from an EMBL/GenBank/DDBJ whole genome shotgun (WGS) entry which is preliminary data.</text>
</comment>
<name>A0A433SCM2_9BURK</name>
<sequence length="146" mass="16728">MKLLGQTPPQQIRRFKNTWLYPSASKITITTNQMKKLIIIAVIAFCGYLAYQEYTEKPPVYTGAPYIHVYGRTNCSYTRQMMQYLQTQGTPFSFYSVDNASTADRLHTNMRAAGLNTRSYYLPVVDVSGQISIRPDPKTVSADYYR</sequence>
<dbReference type="Gene3D" id="3.40.30.10">
    <property type="entry name" value="Glutaredoxin"/>
    <property type="match status" value="1"/>
</dbReference>
<dbReference type="EMBL" id="PQSP01000004">
    <property type="protein sequence ID" value="RUS66498.1"/>
    <property type="molecule type" value="Genomic_DNA"/>
</dbReference>
<evidence type="ECO:0000313" key="1">
    <source>
        <dbReference type="EMBL" id="RUS66498.1"/>
    </source>
</evidence>
<evidence type="ECO:0000313" key="2">
    <source>
        <dbReference type="Proteomes" id="UP000286947"/>
    </source>
</evidence>
<keyword evidence="2" id="KW-1185">Reference proteome</keyword>
<protein>
    <recommendedName>
        <fullName evidence="3">Glutaredoxin domain-containing protein</fullName>
    </recommendedName>
</protein>
<evidence type="ECO:0008006" key="3">
    <source>
        <dbReference type="Google" id="ProtNLM"/>
    </source>
</evidence>
<dbReference type="Proteomes" id="UP000286947">
    <property type="component" value="Unassembled WGS sequence"/>
</dbReference>